<dbReference type="GO" id="GO:0005096">
    <property type="term" value="F:GTPase activator activity"/>
    <property type="evidence" value="ECO:0007669"/>
    <property type="project" value="InterPro"/>
</dbReference>
<sequence length="75" mass="8489">MASTSRPNHLEEDDDDAEEEVQHFDDFTLASSWERFISDIEATCRQWLADGPKNLVAKGAVAMEDSKNLFKVKTT</sequence>
<dbReference type="PANTHER" id="PTHR21422:SF9">
    <property type="entry name" value="RAB3 GTPASE-ACTIVATING PROTEIN CATALYTIC SUBUNIT"/>
    <property type="match status" value="1"/>
</dbReference>
<evidence type="ECO:0000313" key="1">
    <source>
        <dbReference type="EMBL" id="KAG2333339.1"/>
    </source>
</evidence>
<dbReference type="EMBL" id="JAAMPC010000001">
    <property type="protein sequence ID" value="KAG2333339.1"/>
    <property type="molecule type" value="Genomic_DNA"/>
</dbReference>
<protein>
    <recommendedName>
        <fullName evidence="3">Rab3 GTPase-activating protein catalytic subunit</fullName>
    </recommendedName>
</protein>
<organism evidence="1 2">
    <name type="scientific">Brassica carinata</name>
    <name type="common">Ethiopian mustard</name>
    <name type="synonym">Abyssinian cabbage</name>
    <dbReference type="NCBI Taxonomy" id="52824"/>
    <lineage>
        <taxon>Eukaryota</taxon>
        <taxon>Viridiplantae</taxon>
        <taxon>Streptophyta</taxon>
        <taxon>Embryophyta</taxon>
        <taxon>Tracheophyta</taxon>
        <taxon>Spermatophyta</taxon>
        <taxon>Magnoliopsida</taxon>
        <taxon>eudicotyledons</taxon>
        <taxon>Gunneridae</taxon>
        <taxon>Pentapetalae</taxon>
        <taxon>rosids</taxon>
        <taxon>malvids</taxon>
        <taxon>Brassicales</taxon>
        <taxon>Brassicaceae</taxon>
        <taxon>Brassiceae</taxon>
        <taxon>Brassica</taxon>
    </lineage>
</organism>
<dbReference type="AlphaFoldDB" id="A0A8X8BCD9"/>
<keyword evidence="2" id="KW-1185">Reference proteome</keyword>
<proteinExistence type="predicted"/>
<gene>
    <name evidence="1" type="ORF">Bca52824_004519</name>
</gene>
<dbReference type="PANTHER" id="PTHR21422">
    <property type="entry name" value="RAB3 GTPASE-ACTIVATING PROTEIN CATALYTIC SUBUNIT"/>
    <property type="match status" value="1"/>
</dbReference>
<dbReference type="InterPro" id="IPR045700">
    <property type="entry name" value="Rab3GAP1"/>
</dbReference>
<accession>A0A8X8BCD9</accession>
<dbReference type="OrthoDB" id="17346at2759"/>
<evidence type="ECO:0000313" key="2">
    <source>
        <dbReference type="Proteomes" id="UP000886595"/>
    </source>
</evidence>
<name>A0A8X8BCD9_BRACI</name>
<dbReference type="Proteomes" id="UP000886595">
    <property type="component" value="Unassembled WGS sequence"/>
</dbReference>
<reference evidence="1 2" key="1">
    <citation type="submission" date="2020-02" db="EMBL/GenBank/DDBJ databases">
        <authorList>
            <person name="Ma Q."/>
            <person name="Huang Y."/>
            <person name="Song X."/>
            <person name="Pei D."/>
        </authorList>
    </citation>
    <scope>NUCLEOTIDE SEQUENCE [LARGE SCALE GENOMIC DNA]</scope>
    <source>
        <strain evidence="1">Sxm20200214</strain>
        <tissue evidence="1">Leaf</tissue>
    </source>
</reference>
<evidence type="ECO:0008006" key="3">
    <source>
        <dbReference type="Google" id="ProtNLM"/>
    </source>
</evidence>
<comment type="caution">
    <text evidence="1">The sequence shown here is derived from an EMBL/GenBank/DDBJ whole genome shotgun (WGS) entry which is preliminary data.</text>
</comment>